<proteinExistence type="inferred from homology"/>
<keyword evidence="11 18" id="KW-0472">Membrane</keyword>
<evidence type="ECO:0000256" key="18">
    <source>
        <dbReference type="SAM" id="Phobius"/>
    </source>
</evidence>
<evidence type="ECO:0000256" key="14">
    <source>
        <dbReference type="ARBA" id="ARBA00030211"/>
    </source>
</evidence>
<evidence type="ECO:0000313" key="20">
    <source>
        <dbReference type="Proteomes" id="UP000536441"/>
    </source>
</evidence>
<evidence type="ECO:0000256" key="13">
    <source>
        <dbReference type="ARBA" id="ARBA00030071"/>
    </source>
</evidence>
<dbReference type="Proteomes" id="UP000536441">
    <property type="component" value="Unassembled WGS sequence"/>
</dbReference>
<keyword evidence="10" id="KW-0560">Oxidoreductase</keyword>
<dbReference type="GO" id="GO:0009486">
    <property type="term" value="F:cytochrome bo3 ubiquinol oxidase activity"/>
    <property type="evidence" value="ECO:0007669"/>
    <property type="project" value="InterPro"/>
</dbReference>
<comment type="function">
    <text evidence="12">Cytochrome bo(3) ubiquinol terminal oxidase is the component of the aerobic respiratory chain of E.coli that predominates when cells are grown at high aeration. Has proton pump activity across the membrane in addition to electron transfer, pumping 2 protons/electron.</text>
</comment>
<sequence length="128" mass="13173">MSGTTEPGALALEEPAERNGREDRGRGIAAYLIGFGIALLLTAASFAVVMTDLVWGPAVPAAIVTLAVAQMGVHLVFFLHLTSGPDNSSNAVTVAFGTFVCLLVVFGSVWIMTHLSHAGPPHATAAGM</sequence>
<evidence type="ECO:0000256" key="12">
    <source>
        <dbReference type="ARBA" id="ARBA00025694"/>
    </source>
</evidence>
<feature type="compositionally biased region" description="Low complexity" evidence="17">
    <location>
        <begin position="1"/>
        <end position="13"/>
    </location>
</feature>
<dbReference type="NCBIfam" id="TIGR02847">
    <property type="entry name" value="CyoD"/>
    <property type="match status" value="1"/>
</dbReference>
<comment type="similarity">
    <text evidence="2">Belongs to the cytochrome c oxidase bacterial subunit 4 family.</text>
</comment>
<evidence type="ECO:0000256" key="2">
    <source>
        <dbReference type="ARBA" id="ARBA00008079"/>
    </source>
</evidence>
<dbReference type="InterPro" id="IPR005171">
    <property type="entry name" value="Cyt_c_oxidase_su4_prok"/>
</dbReference>
<evidence type="ECO:0000313" key="19">
    <source>
        <dbReference type="EMBL" id="NUU47850.1"/>
    </source>
</evidence>
<evidence type="ECO:0000256" key="6">
    <source>
        <dbReference type="ARBA" id="ARBA00022475"/>
    </source>
</evidence>
<dbReference type="EMBL" id="JABMCH010000066">
    <property type="protein sequence ID" value="NUU47850.1"/>
    <property type="molecule type" value="Genomic_DNA"/>
</dbReference>
<evidence type="ECO:0000256" key="8">
    <source>
        <dbReference type="ARBA" id="ARBA00022982"/>
    </source>
</evidence>
<comment type="caution">
    <text evidence="19">The sequence shown here is derived from an EMBL/GenBank/DDBJ whole genome shotgun (WGS) entry which is preliminary data.</text>
</comment>
<evidence type="ECO:0000256" key="10">
    <source>
        <dbReference type="ARBA" id="ARBA00023002"/>
    </source>
</evidence>
<dbReference type="Pfam" id="PF03626">
    <property type="entry name" value="COX4_pro"/>
    <property type="match status" value="1"/>
</dbReference>
<name>A0A7Y6B6D3_9SPHN</name>
<dbReference type="PANTHER" id="PTHR36835">
    <property type="entry name" value="CYTOCHROME BO(3) UBIQUINOL OXIDASE SUBUNIT 4"/>
    <property type="match status" value="1"/>
</dbReference>
<evidence type="ECO:0000256" key="4">
    <source>
        <dbReference type="ARBA" id="ARBA00014689"/>
    </source>
</evidence>
<feature type="transmembrane region" description="Helical" evidence="18">
    <location>
        <begin position="55"/>
        <end position="79"/>
    </location>
</feature>
<evidence type="ECO:0000256" key="17">
    <source>
        <dbReference type="SAM" id="MobiDB-lite"/>
    </source>
</evidence>
<dbReference type="InterPro" id="IPR050968">
    <property type="entry name" value="Cytochrome_c_oxidase_bac_sub4"/>
</dbReference>
<dbReference type="PANTHER" id="PTHR36835:SF1">
    <property type="entry name" value="CYTOCHROME BO(3) UBIQUINOL OXIDASE SUBUNIT 4"/>
    <property type="match status" value="1"/>
</dbReference>
<feature type="region of interest" description="Disordered" evidence="17">
    <location>
        <begin position="1"/>
        <end position="21"/>
    </location>
</feature>
<feature type="transmembrane region" description="Helical" evidence="18">
    <location>
        <begin position="28"/>
        <end position="49"/>
    </location>
</feature>
<dbReference type="GO" id="GO:0009319">
    <property type="term" value="C:cytochrome o ubiquinol oxidase complex"/>
    <property type="evidence" value="ECO:0007669"/>
    <property type="project" value="TreeGrafter"/>
</dbReference>
<dbReference type="AlphaFoldDB" id="A0A7Y6B6D3"/>
<dbReference type="GO" id="GO:0005886">
    <property type="term" value="C:plasma membrane"/>
    <property type="evidence" value="ECO:0007669"/>
    <property type="project" value="UniProtKB-SubCell"/>
</dbReference>
<gene>
    <name evidence="19" type="primary">cyoD</name>
    <name evidence="19" type="ORF">HP438_12810</name>
</gene>
<dbReference type="RefSeq" id="WP_175312450.1">
    <property type="nucleotide sequence ID" value="NZ_CBCRYR010000002.1"/>
</dbReference>
<feature type="transmembrane region" description="Helical" evidence="18">
    <location>
        <begin position="91"/>
        <end position="112"/>
    </location>
</feature>
<keyword evidence="8" id="KW-0249">Electron transport</keyword>
<keyword evidence="5" id="KW-0813">Transport</keyword>
<comment type="subcellular location">
    <subcellularLocation>
        <location evidence="1">Cell membrane</location>
        <topology evidence="1">Multi-pass membrane protein</topology>
    </subcellularLocation>
</comment>
<protein>
    <recommendedName>
        <fullName evidence="4">Cytochrome bo(3) ubiquinol oxidase subunit 4</fullName>
    </recommendedName>
    <alternativeName>
        <fullName evidence="16">Cytochrome o ubiquinol oxidase subunit 4</fullName>
    </alternativeName>
    <alternativeName>
        <fullName evidence="13">Oxidase bo(3) subunit 4</fullName>
    </alternativeName>
    <alternativeName>
        <fullName evidence="14">Ubiquinol oxidase polypeptide IV</fullName>
    </alternativeName>
    <alternativeName>
        <fullName evidence="15">Ubiquinol oxidase subunit 4</fullName>
    </alternativeName>
</protein>
<evidence type="ECO:0000256" key="9">
    <source>
        <dbReference type="ARBA" id="ARBA00022989"/>
    </source>
</evidence>
<evidence type="ECO:0000256" key="11">
    <source>
        <dbReference type="ARBA" id="ARBA00023136"/>
    </source>
</evidence>
<dbReference type="InterPro" id="IPR014210">
    <property type="entry name" value="Cyt_o_ubiqinol_oxidase_su4"/>
</dbReference>
<evidence type="ECO:0000256" key="16">
    <source>
        <dbReference type="ARBA" id="ARBA00032185"/>
    </source>
</evidence>
<organism evidence="19 20">
    <name type="scientific">Sphingomonas zeae</name>
    <dbReference type="NCBI Taxonomy" id="1646122"/>
    <lineage>
        <taxon>Bacteria</taxon>
        <taxon>Pseudomonadati</taxon>
        <taxon>Pseudomonadota</taxon>
        <taxon>Alphaproteobacteria</taxon>
        <taxon>Sphingomonadales</taxon>
        <taxon>Sphingomonadaceae</taxon>
        <taxon>Sphingomonas</taxon>
    </lineage>
</organism>
<keyword evidence="20" id="KW-1185">Reference proteome</keyword>
<comment type="subunit">
    <text evidence="3">Heterooctamer of two A chains, two B chains, two C chains and two D chains.</text>
</comment>
<accession>A0A7Y6B6D3</accession>
<keyword evidence="6" id="KW-1003">Cell membrane</keyword>
<evidence type="ECO:0000256" key="3">
    <source>
        <dbReference type="ARBA" id="ARBA00011700"/>
    </source>
</evidence>
<evidence type="ECO:0000256" key="5">
    <source>
        <dbReference type="ARBA" id="ARBA00022448"/>
    </source>
</evidence>
<dbReference type="GO" id="GO:0015078">
    <property type="term" value="F:proton transmembrane transporter activity"/>
    <property type="evidence" value="ECO:0007669"/>
    <property type="project" value="TreeGrafter"/>
</dbReference>
<evidence type="ECO:0000256" key="7">
    <source>
        <dbReference type="ARBA" id="ARBA00022692"/>
    </source>
</evidence>
<evidence type="ECO:0000256" key="15">
    <source>
        <dbReference type="ARBA" id="ARBA00031887"/>
    </source>
</evidence>
<keyword evidence="7 18" id="KW-0812">Transmembrane</keyword>
<reference evidence="19 20" key="1">
    <citation type="submission" date="2020-05" db="EMBL/GenBank/DDBJ databases">
        <title>Genome Sequencing of Type Strains.</title>
        <authorList>
            <person name="Lemaire J.F."/>
            <person name="Inderbitzin P."/>
            <person name="Gregorio O.A."/>
            <person name="Collins S.B."/>
            <person name="Wespe N."/>
            <person name="Knight-Connoni V."/>
        </authorList>
    </citation>
    <scope>NUCLEOTIDE SEQUENCE [LARGE SCALE GENOMIC DNA]</scope>
    <source>
        <strain evidence="19 20">DSM 100049</strain>
    </source>
</reference>
<dbReference type="GO" id="GO:0019646">
    <property type="term" value="P:aerobic electron transport chain"/>
    <property type="evidence" value="ECO:0007669"/>
    <property type="project" value="TreeGrafter"/>
</dbReference>
<evidence type="ECO:0000256" key="1">
    <source>
        <dbReference type="ARBA" id="ARBA00004651"/>
    </source>
</evidence>
<keyword evidence="9 18" id="KW-1133">Transmembrane helix</keyword>
<dbReference type="GO" id="GO:0015990">
    <property type="term" value="P:electron transport coupled proton transport"/>
    <property type="evidence" value="ECO:0007669"/>
    <property type="project" value="InterPro"/>
</dbReference>